<dbReference type="RefSeq" id="WP_188379839.1">
    <property type="nucleotide sequence ID" value="NZ_BMDI01000001.1"/>
</dbReference>
<dbReference type="EMBL" id="BMDI01000001">
    <property type="protein sequence ID" value="GGI16935.1"/>
    <property type="molecule type" value="Genomic_DNA"/>
</dbReference>
<proteinExistence type="predicted"/>
<protein>
    <submittedName>
        <fullName evidence="1">Uncharacterized protein</fullName>
    </submittedName>
</protein>
<accession>A0A8J3AQF3</accession>
<dbReference type="AlphaFoldDB" id="A0A8J3AQF3"/>
<dbReference type="Proteomes" id="UP000642180">
    <property type="component" value="Unassembled WGS sequence"/>
</dbReference>
<reference evidence="2" key="1">
    <citation type="journal article" date="2019" name="Int. J. Syst. Evol. Microbiol.">
        <title>The Global Catalogue of Microorganisms (GCM) 10K type strain sequencing project: providing services to taxonomists for standard genome sequencing and annotation.</title>
        <authorList>
            <consortium name="The Broad Institute Genomics Platform"/>
            <consortium name="The Broad Institute Genome Sequencing Center for Infectious Disease"/>
            <person name="Wu L."/>
            <person name="Ma J."/>
        </authorList>
    </citation>
    <scope>NUCLEOTIDE SEQUENCE [LARGE SCALE GENOMIC DNA]</scope>
    <source>
        <strain evidence="2">CCM 2767</strain>
    </source>
</reference>
<evidence type="ECO:0000313" key="1">
    <source>
        <dbReference type="EMBL" id="GGI16935.1"/>
    </source>
</evidence>
<keyword evidence="2" id="KW-1185">Reference proteome</keyword>
<gene>
    <name evidence="1" type="ORF">GCM10008066_06450</name>
</gene>
<organism evidence="1 2">
    <name type="scientific">Oxalicibacterium faecigallinarum</name>
    <dbReference type="NCBI Taxonomy" id="573741"/>
    <lineage>
        <taxon>Bacteria</taxon>
        <taxon>Pseudomonadati</taxon>
        <taxon>Pseudomonadota</taxon>
        <taxon>Betaproteobacteria</taxon>
        <taxon>Burkholderiales</taxon>
        <taxon>Oxalobacteraceae</taxon>
        <taxon>Oxalicibacterium</taxon>
    </lineage>
</organism>
<comment type="caution">
    <text evidence="1">The sequence shown here is derived from an EMBL/GenBank/DDBJ whole genome shotgun (WGS) entry which is preliminary data.</text>
</comment>
<name>A0A8J3AQF3_9BURK</name>
<sequence>MISETLNSRCFCVSLDTRLLREALTKELGTPELLALMEERYSYLFSARPVFISDSHAVQMAEVIQAVESVVALQAYQEYVLFSAPAIASHRALAAKSVFFSYDSEGKSVRSRASLRQETR</sequence>
<evidence type="ECO:0000313" key="2">
    <source>
        <dbReference type="Proteomes" id="UP000642180"/>
    </source>
</evidence>